<dbReference type="PANTHER" id="PTHR22722:SF5">
    <property type="entry name" value="LOW-DENSITY LIPOPROTEIN RECEPTOR-RELATED PROTEIN 1B"/>
    <property type="match status" value="1"/>
</dbReference>
<dbReference type="Pfam" id="PF00057">
    <property type="entry name" value="Ldl_recept_a"/>
    <property type="match status" value="2"/>
</dbReference>
<comment type="caution">
    <text evidence="2">Lacks conserved residue(s) required for the propagation of feature annotation.</text>
</comment>
<dbReference type="PROSITE" id="PS50068">
    <property type="entry name" value="LDLRA_2"/>
    <property type="match status" value="2"/>
</dbReference>
<name>A0A9F2RAQ3_PYTBI</name>
<dbReference type="CTD" id="51293"/>
<dbReference type="InterPro" id="IPR051221">
    <property type="entry name" value="LDLR-related"/>
</dbReference>
<reference evidence="6" key="1">
    <citation type="submission" date="2025-08" db="UniProtKB">
        <authorList>
            <consortium name="RefSeq"/>
        </authorList>
    </citation>
    <scope>IDENTIFICATION</scope>
    <source>
        <tissue evidence="6">Liver</tissue>
    </source>
</reference>
<dbReference type="KEGG" id="pbi:103063454"/>
<evidence type="ECO:0000313" key="5">
    <source>
        <dbReference type="Proteomes" id="UP000695026"/>
    </source>
</evidence>
<feature type="transmembrane region" description="Helical" evidence="4">
    <location>
        <begin position="188"/>
        <end position="210"/>
    </location>
</feature>
<dbReference type="SUPFAM" id="SSF57424">
    <property type="entry name" value="LDL receptor-like module"/>
    <property type="match status" value="3"/>
</dbReference>
<keyword evidence="5" id="KW-1185">Reference proteome</keyword>
<evidence type="ECO:0000256" key="2">
    <source>
        <dbReference type="PROSITE-ProRule" id="PRU00124"/>
    </source>
</evidence>
<organism evidence="5 6">
    <name type="scientific">Python bivittatus</name>
    <name type="common">Burmese python</name>
    <name type="synonym">Python molurus bivittatus</name>
    <dbReference type="NCBI Taxonomy" id="176946"/>
    <lineage>
        <taxon>Eukaryota</taxon>
        <taxon>Metazoa</taxon>
        <taxon>Chordata</taxon>
        <taxon>Craniata</taxon>
        <taxon>Vertebrata</taxon>
        <taxon>Euteleostomi</taxon>
        <taxon>Lepidosauria</taxon>
        <taxon>Squamata</taxon>
        <taxon>Bifurcata</taxon>
        <taxon>Unidentata</taxon>
        <taxon>Episquamata</taxon>
        <taxon>Toxicofera</taxon>
        <taxon>Serpentes</taxon>
        <taxon>Henophidia</taxon>
        <taxon>Pythonidae</taxon>
        <taxon>Python</taxon>
    </lineage>
</organism>
<evidence type="ECO:0000256" key="1">
    <source>
        <dbReference type="ARBA" id="ARBA00023157"/>
    </source>
</evidence>
<keyword evidence="4" id="KW-0812">Transmembrane</keyword>
<dbReference type="Gene3D" id="2.40.128.620">
    <property type="match status" value="2"/>
</dbReference>
<evidence type="ECO:0000256" key="3">
    <source>
        <dbReference type="SAM" id="MobiDB-lite"/>
    </source>
</evidence>
<gene>
    <name evidence="6" type="primary">CD320</name>
</gene>
<dbReference type="CDD" id="cd00112">
    <property type="entry name" value="LDLa"/>
    <property type="match status" value="2"/>
</dbReference>
<dbReference type="InterPro" id="IPR002172">
    <property type="entry name" value="LDrepeatLR_classA_rpt"/>
</dbReference>
<feature type="region of interest" description="Disordered" evidence="3">
    <location>
        <begin position="160"/>
        <end position="180"/>
    </location>
</feature>
<dbReference type="RefSeq" id="XP_007441058.2">
    <property type="nucleotide sequence ID" value="XM_007440996.3"/>
</dbReference>
<proteinExistence type="predicted"/>
<dbReference type="AlphaFoldDB" id="A0A9F2RAQ3"/>
<dbReference type="GO" id="GO:0005886">
    <property type="term" value="C:plasma membrane"/>
    <property type="evidence" value="ECO:0007669"/>
    <property type="project" value="TreeGrafter"/>
</dbReference>
<feature type="disulfide bond" evidence="2">
    <location>
        <begin position="143"/>
        <end position="158"/>
    </location>
</feature>
<accession>A0A9F2RAQ3</accession>
<dbReference type="GO" id="GO:0043235">
    <property type="term" value="C:receptor complex"/>
    <property type="evidence" value="ECO:0007669"/>
    <property type="project" value="TreeGrafter"/>
</dbReference>
<dbReference type="Proteomes" id="UP000695026">
    <property type="component" value="Unplaced"/>
</dbReference>
<keyword evidence="1 2" id="KW-1015">Disulfide bond</keyword>
<dbReference type="OrthoDB" id="9990982at2759"/>
<dbReference type="GeneID" id="103063454"/>
<dbReference type="PANTHER" id="PTHR22722">
    <property type="entry name" value="LOW-DENSITY LIPOPROTEIN RECEPTOR-RELATED PROTEIN 2-RELATED"/>
    <property type="match status" value="1"/>
</dbReference>
<keyword evidence="4" id="KW-0472">Membrane</keyword>
<dbReference type="InterPro" id="IPR036055">
    <property type="entry name" value="LDL_receptor-like_sf"/>
</dbReference>
<dbReference type="PRINTS" id="PR00261">
    <property type="entry name" value="LDLRECEPTOR"/>
</dbReference>
<dbReference type="SMART" id="SM00192">
    <property type="entry name" value="LDLa"/>
    <property type="match status" value="3"/>
</dbReference>
<sequence>MKTERLWCPAWVEKANLILKGKREGRGKWFSSSCPLGSFQCHEGGQVPLCLGHDGKPDCQDGSNTNGCQLGNVSCRNRDCRCGGSGPCLPFERFCDGREDCPDGSDESEPLCGSPVALLEKDCESDEFRCHPGAECFPVTFQCDGHPDCEDGGDEVGCDADLPEASMTPQTTPKGSSAAPETVPLEHLTIAAIVALLITVVAAAVIAVWTSTKAKPRLTRFYPKRAFKQIIILEEHP</sequence>
<dbReference type="GO" id="GO:0005041">
    <property type="term" value="F:low-density lipoprotein particle receptor activity"/>
    <property type="evidence" value="ECO:0007669"/>
    <property type="project" value="TreeGrafter"/>
</dbReference>
<protein>
    <submittedName>
        <fullName evidence="6">CD320 antigen</fullName>
    </submittedName>
</protein>
<evidence type="ECO:0000313" key="6">
    <source>
        <dbReference type="RefSeq" id="XP_007441058.2"/>
    </source>
</evidence>
<evidence type="ECO:0000256" key="4">
    <source>
        <dbReference type="SAM" id="Phobius"/>
    </source>
</evidence>
<keyword evidence="4" id="KW-1133">Transmembrane helix</keyword>
<dbReference type="OMA" id="LNWEAGF"/>